<dbReference type="GO" id="GO:0005886">
    <property type="term" value="C:plasma membrane"/>
    <property type="evidence" value="ECO:0007669"/>
    <property type="project" value="UniProtKB-SubCell"/>
</dbReference>
<dbReference type="AlphaFoldDB" id="A0A7X0RRD5"/>
<dbReference type="EMBL" id="JACJVP010000025">
    <property type="protein sequence ID" value="MBB6672258.1"/>
    <property type="molecule type" value="Genomic_DNA"/>
</dbReference>
<organism evidence="9 10">
    <name type="scientific">Cohnella nanjingensis</name>
    <dbReference type="NCBI Taxonomy" id="1387779"/>
    <lineage>
        <taxon>Bacteria</taxon>
        <taxon>Bacillati</taxon>
        <taxon>Bacillota</taxon>
        <taxon>Bacilli</taxon>
        <taxon>Bacillales</taxon>
        <taxon>Paenibacillaceae</taxon>
        <taxon>Cohnella</taxon>
    </lineage>
</organism>
<feature type="transmembrane region" description="Helical" evidence="7">
    <location>
        <begin position="155"/>
        <end position="175"/>
    </location>
</feature>
<dbReference type="InterPro" id="IPR000515">
    <property type="entry name" value="MetI-like"/>
</dbReference>
<evidence type="ECO:0000256" key="3">
    <source>
        <dbReference type="ARBA" id="ARBA00022475"/>
    </source>
</evidence>
<feature type="domain" description="ABC transmembrane type-1" evidence="8">
    <location>
        <begin position="77"/>
        <end position="299"/>
    </location>
</feature>
<evidence type="ECO:0000256" key="5">
    <source>
        <dbReference type="ARBA" id="ARBA00022989"/>
    </source>
</evidence>
<sequence length="310" mass="35230">MKSGMKAQNRRSFRTFLLFLLPAVLVYSMIIVYPMLSSFYYSLTEWSGLGKARFIGMNNYVRLFTDPNIYPVFWRALGHNFYIFALTLIIQTPLALYFAYALDRKVRGHAIYRNVIFFPVLISTVTVAFMSLIVFEPNIGLLNNLLDKVGLEDWVQPWLGMENLILLILVLIMIWKSIGVNMMLYLANLQSIPGEVLEAAMMDGATEFQKFRKMIFPLLAPSFTINVVLTFIGSIGTFDIVYAIAGENGQPNFSADVLGTFYYRTAFTQTLGLQSSDMGLATAIALVMFFIILVVSVIQLKLLQKRELEY</sequence>
<dbReference type="Proteomes" id="UP000547209">
    <property type="component" value="Unassembled WGS sequence"/>
</dbReference>
<keyword evidence="2 7" id="KW-0813">Transport</keyword>
<dbReference type="Pfam" id="PF00528">
    <property type="entry name" value="BPD_transp_1"/>
    <property type="match status" value="1"/>
</dbReference>
<feature type="transmembrane region" description="Helical" evidence="7">
    <location>
        <begin position="278"/>
        <end position="298"/>
    </location>
</feature>
<accession>A0A7X0RRD5</accession>
<proteinExistence type="inferred from homology"/>
<protein>
    <submittedName>
        <fullName evidence="9">Sugar ABC transporter permease</fullName>
    </submittedName>
</protein>
<comment type="similarity">
    <text evidence="7">Belongs to the binding-protein-dependent transport system permease family.</text>
</comment>
<dbReference type="PANTHER" id="PTHR43227:SF11">
    <property type="entry name" value="BLL4140 PROTEIN"/>
    <property type="match status" value="1"/>
</dbReference>
<dbReference type="CDD" id="cd06261">
    <property type="entry name" value="TM_PBP2"/>
    <property type="match status" value="1"/>
</dbReference>
<feature type="transmembrane region" description="Helical" evidence="7">
    <location>
        <begin position="81"/>
        <end position="102"/>
    </location>
</feature>
<feature type="transmembrane region" description="Helical" evidence="7">
    <location>
        <begin position="114"/>
        <end position="135"/>
    </location>
</feature>
<dbReference type="PANTHER" id="PTHR43227">
    <property type="entry name" value="BLL4140 PROTEIN"/>
    <property type="match status" value="1"/>
</dbReference>
<comment type="subcellular location">
    <subcellularLocation>
        <location evidence="1 7">Cell membrane</location>
        <topology evidence="1 7">Multi-pass membrane protein</topology>
    </subcellularLocation>
</comment>
<evidence type="ECO:0000256" key="2">
    <source>
        <dbReference type="ARBA" id="ARBA00022448"/>
    </source>
</evidence>
<evidence type="ECO:0000313" key="9">
    <source>
        <dbReference type="EMBL" id="MBB6672258.1"/>
    </source>
</evidence>
<dbReference type="PROSITE" id="PS50928">
    <property type="entry name" value="ABC_TM1"/>
    <property type="match status" value="1"/>
</dbReference>
<dbReference type="InterPro" id="IPR050809">
    <property type="entry name" value="UgpAE/MalFG_permease"/>
</dbReference>
<evidence type="ECO:0000256" key="6">
    <source>
        <dbReference type="ARBA" id="ARBA00023136"/>
    </source>
</evidence>
<gene>
    <name evidence="9" type="ORF">H7C19_16375</name>
</gene>
<dbReference type="InterPro" id="IPR035906">
    <property type="entry name" value="MetI-like_sf"/>
</dbReference>
<feature type="transmembrane region" description="Helical" evidence="7">
    <location>
        <begin position="218"/>
        <end position="245"/>
    </location>
</feature>
<keyword evidence="6 7" id="KW-0472">Membrane</keyword>
<dbReference type="GO" id="GO:0055085">
    <property type="term" value="P:transmembrane transport"/>
    <property type="evidence" value="ECO:0007669"/>
    <property type="project" value="InterPro"/>
</dbReference>
<reference evidence="9 10" key="1">
    <citation type="submission" date="2020-08" db="EMBL/GenBank/DDBJ databases">
        <title>Cohnella phylogeny.</title>
        <authorList>
            <person name="Dunlap C."/>
        </authorList>
    </citation>
    <scope>NUCLEOTIDE SEQUENCE [LARGE SCALE GENOMIC DNA]</scope>
    <source>
        <strain evidence="9 10">DSM 28246</strain>
    </source>
</reference>
<keyword evidence="5 7" id="KW-1133">Transmembrane helix</keyword>
<keyword evidence="3" id="KW-1003">Cell membrane</keyword>
<comment type="caution">
    <text evidence="9">The sequence shown here is derived from an EMBL/GenBank/DDBJ whole genome shotgun (WGS) entry which is preliminary data.</text>
</comment>
<dbReference type="Gene3D" id="1.10.3720.10">
    <property type="entry name" value="MetI-like"/>
    <property type="match status" value="1"/>
</dbReference>
<keyword evidence="4 7" id="KW-0812">Transmembrane</keyword>
<evidence type="ECO:0000256" key="7">
    <source>
        <dbReference type="RuleBase" id="RU363032"/>
    </source>
</evidence>
<name>A0A7X0RRD5_9BACL</name>
<keyword evidence="10" id="KW-1185">Reference proteome</keyword>
<evidence type="ECO:0000313" key="10">
    <source>
        <dbReference type="Proteomes" id="UP000547209"/>
    </source>
</evidence>
<dbReference type="RefSeq" id="WP_185143721.1">
    <property type="nucleotide sequence ID" value="NZ_JACJVP010000025.1"/>
</dbReference>
<evidence type="ECO:0000256" key="1">
    <source>
        <dbReference type="ARBA" id="ARBA00004651"/>
    </source>
</evidence>
<evidence type="ECO:0000256" key="4">
    <source>
        <dbReference type="ARBA" id="ARBA00022692"/>
    </source>
</evidence>
<dbReference type="SUPFAM" id="SSF161098">
    <property type="entry name" value="MetI-like"/>
    <property type="match status" value="1"/>
</dbReference>
<evidence type="ECO:0000259" key="8">
    <source>
        <dbReference type="PROSITE" id="PS50928"/>
    </source>
</evidence>
<feature type="transmembrane region" description="Helical" evidence="7">
    <location>
        <begin position="12"/>
        <end position="36"/>
    </location>
</feature>